<dbReference type="PANTHER" id="PTHR30290:SF9">
    <property type="entry name" value="OLIGOPEPTIDE-BINDING PROTEIN APPA"/>
    <property type="match status" value="1"/>
</dbReference>
<dbReference type="Proteomes" id="UP000324896">
    <property type="component" value="Unassembled WGS sequence"/>
</dbReference>
<evidence type="ECO:0000256" key="2">
    <source>
        <dbReference type="ARBA" id="ARBA00022448"/>
    </source>
</evidence>
<comment type="similarity">
    <text evidence="1">Belongs to the bacterial solute-binding protein 5 family.</text>
</comment>
<proteinExistence type="inferred from homology"/>
<dbReference type="GO" id="GO:0043190">
    <property type="term" value="C:ATP-binding cassette (ABC) transporter complex"/>
    <property type="evidence" value="ECO:0007669"/>
    <property type="project" value="InterPro"/>
</dbReference>
<dbReference type="InterPro" id="IPR030678">
    <property type="entry name" value="Peptide/Ni-bd"/>
</dbReference>
<dbReference type="EMBL" id="FNBJ01000010">
    <property type="protein sequence ID" value="SDF34635.1"/>
    <property type="molecule type" value="Genomic_DNA"/>
</dbReference>
<evidence type="ECO:0000313" key="11">
    <source>
        <dbReference type="Proteomes" id="UP000295758"/>
    </source>
</evidence>
<dbReference type="SUPFAM" id="SSF53850">
    <property type="entry name" value="Periplasmic binding protein-like II"/>
    <property type="match status" value="1"/>
</dbReference>
<dbReference type="InterPro" id="IPR039424">
    <property type="entry name" value="SBP_5"/>
</dbReference>
<dbReference type="RefSeq" id="WP_089719887.1">
    <property type="nucleotide sequence ID" value="NZ_FMYT01000017.1"/>
</dbReference>
<dbReference type="Proteomes" id="UP000295758">
    <property type="component" value="Unassembled WGS sequence"/>
</dbReference>
<dbReference type="PIRSF" id="PIRSF002741">
    <property type="entry name" value="MppA"/>
    <property type="match status" value="1"/>
</dbReference>
<organism evidence="5 12">
    <name type="scientific">Halanaerobium congolense</name>
    <dbReference type="NCBI Taxonomy" id="54121"/>
    <lineage>
        <taxon>Bacteria</taxon>
        <taxon>Bacillati</taxon>
        <taxon>Bacillota</taxon>
        <taxon>Clostridia</taxon>
        <taxon>Halanaerobiales</taxon>
        <taxon>Halanaerobiaceae</taxon>
        <taxon>Halanaerobium</taxon>
    </lineage>
</organism>
<keyword evidence="2" id="KW-0813">Transport</keyword>
<dbReference type="Gene3D" id="3.40.190.10">
    <property type="entry name" value="Periplasmic binding protein-like II"/>
    <property type="match status" value="1"/>
</dbReference>
<evidence type="ECO:0000259" key="4">
    <source>
        <dbReference type="Pfam" id="PF00496"/>
    </source>
</evidence>
<evidence type="ECO:0000313" key="7">
    <source>
        <dbReference type="EMBL" id="SES89360.1"/>
    </source>
</evidence>
<gene>
    <name evidence="8" type="ORF">BY453_1011</name>
    <name evidence="5" type="ORF">SAMN04488597_11747</name>
    <name evidence="6" type="ORF">SAMN04488598_11040</name>
    <name evidence="7" type="ORF">SAMN04515652_11041</name>
</gene>
<protein>
    <submittedName>
        <fullName evidence="8">ABC-type transport system substrate-binding protein</fullName>
    </submittedName>
    <submittedName>
        <fullName evidence="5">Extracellular solute-binding protein, family 5 Middle</fullName>
    </submittedName>
</protein>
<dbReference type="Gene3D" id="3.10.105.10">
    <property type="entry name" value="Dipeptide-binding Protein, Domain 3"/>
    <property type="match status" value="1"/>
</dbReference>
<evidence type="ECO:0000256" key="3">
    <source>
        <dbReference type="ARBA" id="ARBA00022729"/>
    </source>
</evidence>
<dbReference type="GO" id="GO:0042597">
    <property type="term" value="C:periplasmic space"/>
    <property type="evidence" value="ECO:0007669"/>
    <property type="project" value="UniProtKB-ARBA"/>
</dbReference>
<name>A0A1G6QEK7_9FIRM</name>
<keyword evidence="3" id="KW-0732">Signal</keyword>
<dbReference type="PANTHER" id="PTHR30290">
    <property type="entry name" value="PERIPLASMIC BINDING COMPONENT OF ABC TRANSPORTER"/>
    <property type="match status" value="1"/>
</dbReference>
<dbReference type="EMBL" id="SOAA01000001">
    <property type="protein sequence ID" value="TDS35287.1"/>
    <property type="molecule type" value="Genomic_DNA"/>
</dbReference>
<dbReference type="Proteomes" id="UP000199519">
    <property type="component" value="Unassembled WGS sequence"/>
</dbReference>
<evidence type="ECO:0000313" key="9">
    <source>
        <dbReference type="Proteomes" id="UP000198612"/>
    </source>
</evidence>
<dbReference type="GO" id="GO:0015833">
    <property type="term" value="P:peptide transport"/>
    <property type="evidence" value="ECO:0007669"/>
    <property type="project" value="TreeGrafter"/>
</dbReference>
<evidence type="ECO:0000256" key="1">
    <source>
        <dbReference type="ARBA" id="ARBA00005695"/>
    </source>
</evidence>
<feature type="domain" description="Solute-binding protein family 5" evidence="4">
    <location>
        <begin position="71"/>
        <end position="432"/>
    </location>
</feature>
<evidence type="ECO:0000313" key="5">
    <source>
        <dbReference type="EMBL" id="SDC90116.1"/>
    </source>
</evidence>
<reference evidence="8 11" key="2">
    <citation type="submission" date="2019-03" db="EMBL/GenBank/DDBJ databases">
        <title>Deep subsurface shale carbon reservoir microbial communities from Ohio and West Virginia, USA.</title>
        <authorList>
            <person name="Wrighton K."/>
        </authorList>
    </citation>
    <scope>NUCLEOTIDE SEQUENCE [LARGE SCALE GENOMIC DNA]</scope>
    <source>
        <strain evidence="8 11">UTICA-S4D12</strain>
    </source>
</reference>
<dbReference type="GO" id="GO:1904680">
    <property type="term" value="F:peptide transmembrane transporter activity"/>
    <property type="evidence" value="ECO:0007669"/>
    <property type="project" value="TreeGrafter"/>
</dbReference>
<evidence type="ECO:0000313" key="6">
    <source>
        <dbReference type="EMBL" id="SDF34635.1"/>
    </source>
</evidence>
<dbReference type="InterPro" id="IPR000914">
    <property type="entry name" value="SBP_5_dom"/>
</dbReference>
<dbReference type="CDD" id="cd00995">
    <property type="entry name" value="PBP2_NikA_DppA_OppA_like"/>
    <property type="match status" value="1"/>
</dbReference>
<evidence type="ECO:0000313" key="12">
    <source>
        <dbReference type="Proteomes" id="UP000324896"/>
    </source>
</evidence>
<dbReference type="EMBL" id="FMYT01000017">
    <property type="protein sequence ID" value="SDC90116.1"/>
    <property type="molecule type" value="Genomic_DNA"/>
</dbReference>
<dbReference type="EMBL" id="FOHG01000010">
    <property type="protein sequence ID" value="SES89360.1"/>
    <property type="molecule type" value="Genomic_DNA"/>
</dbReference>
<dbReference type="Proteomes" id="UP000198612">
    <property type="component" value="Unassembled WGS sequence"/>
</dbReference>
<evidence type="ECO:0000313" key="10">
    <source>
        <dbReference type="Proteomes" id="UP000199519"/>
    </source>
</evidence>
<accession>A0A1G6QEK7</accession>
<sequence length="529" mass="62859">MTNKKIYLLILFIIVSITFNVNAENYGGNLKIKMNKRPLTLNPIFSANQTEKNINKQVFDKLLILNSQGELSNNLTEFWESNAESTVFKFKLKENVYFHPYKLNGKEIKIEQRKVTAADWKWSFEYLTDPKNKSPYAGIFKKVIGYDDYQEQKSNEITGIKVIDDYQLQISLKDSYAPFIYNLAKEAAVVIPKKAVLESGQKFSLNPIGTGPFKFKNFANNRIKLTKNQNYWKKTEQQNKLPYLEQIEYYFDNSKNLNKNYQEFDLYQLSYDQLINYYHNNQRDENYNLKTIINNNLYFVAFDCRDNDINESEYKVIKHQIRSSLNNDKFNQTIKLNNYIHNENMSDGFNFLNKISAKTEANSENEVNFSDNLKLKMISNNSNLSLQISELLKTELKKFNVKLEVKNYNWNKYLELLKSSSQRDLFMMSYSYENKFEFIADNFYSKSEKNYFNYENRRIDNLIDYIKLSKNMENQNIAYTIMEEILFHDNPYLVIFKGVDLFLISEKLSNQKILDNIHTKDKLELFYFE</sequence>
<reference evidence="9 10" key="1">
    <citation type="submission" date="2016-10" db="EMBL/GenBank/DDBJ databases">
        <authorList>
            <person name="Varghese N."/>
            <person name="Submissions S."/>
        </authorList>
    </citation>
    <scope>NUCLEOTIDE SEQUENCE [LARGE SCALE GENOMIC DNA]</scope>
    <source>
        <strain evidence="5 12">WG10</strain>
        <strain evidence="6 10">WG2</strain>
        <strain evidence="7 9">WG5</strain>
    </source>
</reference>
<dbReference type="Pfam" id="PF00496">
    <property type="entry name" value="SBP_bac_5"/>
    <property type="match status" value="1"/>
</dbReference>
<keyword evidence="10" id="KW-1185">Reference proteome</keyword>
<evidence type="ECO:0000313" key="8">
    <source>
        <dbReference type="EMBL" id="TDS35287.1"/>
    </source>
</evidence>
<dbReference type="AlphaFoldDB" id="A0A1G6QEK7"/>